<dbReference type="PRINTS" id="PR00380">
    <property type="entry name" value="KINESINHEAVY"/>
</dbReference>
<keyword evidence="3" id="KW-0132">Cell division</keyword>
<dbReference type="Pfam" id="PF00225">
    <property type="entry name" value="Kinesin"/>
    <property type="match status" value="1"/>
</dbReference>
<keyword evidence="8 15" id="KW-0175">Coiled coil</keyword>
<dbReference type="InterPro" id="IPR001752">
    <property type="entry name" value="Kinesin_motor_dom"/>
</dbReference>
<dbReference type="PANTHER" id="PTHR47970:SF12">
    <property type="entry name" value="KINESIN FAMILY MEMBER 11"/>
    <property type="match status" value="1"/>
</dbReference>
<feature type="domain" description="Kinesin motor" evidence="16">
    <location>
        <begin position="5"/>
        <end position="347"/>
    </location>
</feature>
<evidence type="ECO:0000256" key="12">
    <source>
        <dbReference type="ARBA" id="ARBA00034704"/>
    </source>
</evidence>
<evidence type="ECO:0000256" key="2">
    <source>
        <dbReference type="ARBA" id="ARBA00022490"/>
    </source>
</evidence>
<dbReference type="GO" id="GO:0005634">
    <property type="term" value="C:nucleus"/>
    <property type="evidence" value="ECO:0007669"/>
    <property type="project" value="TreeGrafter"/>
</dbReference>
<sequence>MSAQNIQVAVRCRPLSDREKKSNSYCVIECNERRREVVAIDRNSSISSTKTFTFDKVFGMESKQIDVYNQVVRPVVKEVLEGYNCTIFAYGQTGTGKTFTMEGDYSQLNDSTWEDDPNVGIIPRSVSHLFTLLSSMPHCEYSVKISYMELYNEELTDLLGDSSLEKEEKLKIYDDPGRKGSVIVSKLEEVNVQNKNQVFKILQKGADRRQKASTLMNNQSSRSHSIFTITVFIKDRAIEGEEIIKVGKLNLVDLAGSENIERSGATGKRAAEAGKINKSLTTLGRVITALVQHSDHIPYRESNLTRLLQDSLGGRTKTTIIATVSPALCNLEETLSTLDYAHKAKSIRNKPEINQKLVKKQLIKEYNEEIERLKRELNATREKNGVYLPAEIYQEMESNTKMLKLELREYIKKFSANSEQLDCKTEELKKLQEELEEKNENLYQTQTALSKTNGRVDSLEQQIKELRFLVAERKASEEKLSSQAKKLVQCNSELEADNVQLFCKIDRFKDLESKNGALVNNFTHFVYQNVSTLNEKEHEILVASKQKNCSLCELLKEIQLLSHEKNDQEQQHLDWMDKKSKAWTESQLYFVEKELENIFKENFGNLQKTIDTQHSNFGQTCDNVVGFCQEHKESFLKTCCKLNGSIETLSQDWASFESNFFKMINNFLADQIRETNESSSKIISGLAGLNEANESNKSHIGELFDFKQSLKNEINESMNSIQDLISKVSQRLNSKLDKFGSQCEQLSRNSEHSTKNYNNLVDLIKENEQKRNKKFSSELDSQINAPIKTLIENNSKKFIEAILILIFIHY</sequence>
<dbReference type="InterPro" id="IPR036961">
    <property type="entry name" value="Kinesin_motor_dom_sf"/>
</dbReference>
<keyword evidence="18" id="KW-1185">Reference proteome</keyword>
<evidence type="ECO:0000256" key="6">
    <source>
        <dbReference type="ARBA" id="ARBA00022776"/>
    </source>
</evidence>
<dbReference type="InterPro" id="IPR047241">
    <property type="entry name" value="KIF11-like_kin_motor_dom"/>
</dbReference>
<evidence type="ECO:0000256" key="7">
    <source>
        <dbReference type="ARBA" id="ARBA00022840"/>
    </source>
</evidence>
<evidence type="ECO:0000313" key="18">
    <source>
        <dbReference type="Proteomes" id="UP000276133"/>
    </source>
</evidence>
<comment type="caution">
    <text evidence="17">The sequence shown here is derived from an EMBL/GenBank/DDBJ whole genome shotgun (WGS) entry which is preliminary data.</text>
</comment>
<evidence type="ECO:0000256" key="4">
    <source>
        <dbReference type="ARBA" id="ARBA00022701"/>
    </source>
</evidence>
<feature type="coiled-coil region" evidence="15">
    <location>
        <begin position="356"/>
        <end position="479"/>
    </location>
</feature>
<comment type="subcellular location">
    <subcellularLocation>
        <location evidence="1">Cytoplasm</location>
        <location evidence="1">Cytoskeleton</location>
    </subcellularLocation>
</comment>
<evidence type="ECO:0000256" key="13">
    <source>
        <dbReference type="PROSITE-ProRule" id="PRU00283"/>
    </source>
</evidence>
<keyword evidence="10" id="KW-0206">Cytoskeleton</keyword>
<dbReference type="SUPFAM" id="SSF52540">
    <property type="entry name" value="P-loop containing nucleoside triphosphate hydrolases"/>
    <property type="match status" value="1"/>
</dbReference>
<organism evidence="17 18">
    <name type="scientific">Brachionus plicatilis</name>
    <name type="common">Marine rotifer</name>
    <name type="synonym">Brachionus muelleri</name>
    <dbReference type="NCBI Taxonomy" id="10195"/>
    <lineage>
        <taxon>Eukaryota</taxon>
        <taxon>Metazoa</taxon>
        <taxon>Spiralia</taxon>
        <taxon>Gnathifera</taxon>
        <taxon>Rotifera</taxon>
        <taxon>Eurotatoria</taxon>
        <taxon>Monogononta</taxon>
        <taxon>Pseudotrocha</taxon>
        <taxon>Ploima</taxon>
        <taxon>Brachionidae</taxon>
        <taxon>Brachionus</taxon>
    </lineage>
</organism>
<dbReference type="GO" id="GO:0005524">
    <property type="term" value="F:ATP binding"/>
    <property type="evidence" value="ECO:0007669"/>
    <property type="project" value="UniProtKB-UniRule"/>
</dbReference>
<evidence type="ECO:0000256" key="9">
    <source>
        <dbReference type="ARBA" id="ARBA00023175"/>
    </source>
</evidence>
<dbReference type="InterPro" id="IPR019821">
    <property type="entry name" value="Kinesin_motor_CS"/>
</dbReference>
<keyword evidence="6" id="KW-0498">Mitosis</keyword>
<keyword evidence="17" id="KW-0378">Hydrolase</keyword>
<keyword evidence="7 13" id="KW-0067">ATP-binding</keyword>
<comment type="similarity">
    <text evidence="12">Belongs to the TRAFAC class myosin-kinesin ATPase superfamily. Kinesin family. KIN-5/BimC subfamily.</text>
</comment>
<keyword evidence="2" id="KW-0963">Cytoplasm</keyword>
<reference evidence="17 18" key="1">
    <citation type="journal article" date="2018" name="Sci. Rep.">
        <title>Genomic signatures of local adaptation to the degree of environmental predictability in rotifers.</title>
        <authorList>
            <person name="Franch-Gras L."/>
            <person name="Hahn C."/>
            <person name="Garcia-Roger E.M."/>
            <person name="Carmona M.J."/>
            <person name="Serra M."/>
            <person name="Gomez A."/>
        </authorList>
    </citation>
    <scope>NUCLEOTIDE SEQUENCE [LARGE SCALE GENOMIC DNA]</scope>
    <source>
        <strain evidence="17">HYR1</strain>
    </source>
</reference>
<keyword evidence="11" id="KW-0131">Cell cycle</keyword>
<evidence type="ECO:0000256" key="10">
    <source>
        <dbReference type="ARBA" id="ARBA00023212"/>
    </source>
</evidence>
<dbReference type="GO" id="GO:0008017">
    <property type="term" value="F:microtubule binding"/>
    <property type="evidence" value="ECO:0007669"/>
    <property type="project" value="InterPro"/>
</dbReference>
<dbReference type="CDD" id="cd01364">
    <property type="entry name" value="KISc_BimC_Eg5"/>
    <property type="match status" value="1"/>
</dbReference>
<dbReference type="Gene3D" id="3.40.850.10">
    <property type="entry name" value="Kinesin motor domain"/>
    <property type="match status" value="1"/>
</dbReference>
<dbReference type="GO" id="GO:0090307">
    <property type="term" value="P:mitotic spindle assembly"/>
    <property type="evidence" value="ECO:0007669"/>
    <property type="project" value="TreeGrafter"/>
</dbReference>
<evidence type="ECO:0000259" key="16">
    <source>
        <dbReference type="PROSITE" id="PS50067"/>
    </source>
</evidence>
<dbReference type="PROSITE" id="PS50067">
    <property type="entry name" value="KINESIN_MOTOR_2"/>
    <property type="match status" value="1"/>
</dbReference>
<protein>
    <recommendedName>
        <fullName evidence="14">Kinesin-like protein</fullName>
    </recommendedName>
</protein>
<evidence type="ECO:0000256" key="1">
    <source>
        <dbReference type="ARBA" id="ARBA00004245"/>
    </source>
</evidence>
<keyword evidence="9 13" id="KW-0505">Motor protein</keyword>
<evidence type="ECO:0000256" key="11">
    <source>
        <dbReference type="ARBA" id="ARBA00023306"/>
    </source>
</evidence>
<dbReference type="GO" id="GO:0007018">
    <property type="term" value="P:microtubule-based movement"/>
    <property type="evidence" value="ECO:0007669"/>
    <property type="project" value="InterPro"/>
</dbReference>
<dbReference type="InterPro" id="IPR047149">
    <property type="entry name" value="KIF11-like"/>
</dbReference>
<name>A0A3M7SVT3_BRAPC</name>
<evidence type="ECO:0000256" key="8">
    <source>
        <dbReference type="ARBA" id="ARBA00023054"/>
    </source>
</evidence>
<gene>
    <name evidence="17" type="ORF">BpHYR1_014253</name>
</gene>
<dbReference type="Proteomes" id="UP000276133">
    <property type="component" value="Unassembled WGS sequence"/>
</dbReference>
<dbReference type="SMART" id="SM00129">
    <property type="entry name" value="KISc"/>
    <property type="match status" value="1"/>
</dbReference>
<proteinExistence type="inferred from homology"/>
<dbReference type="GO" id="GO:0072686">
    <property type="term" value="C:mitotic spindle"/>
    <property type="evidence" value="ECO:0007669"/>
    <property type="project" value="TreeGrafter"/>
</dbReference>
<dbReference type="PROSITE" id="PS00411">
    <property type="entry name" value="KINESIN_MOTOR_1"/>
    <property type="match status" value="1"/>
</dbReference>
<dbReference type="EMBL" id="REGN01000702">
    <property type="protein sequence ID" value="RNA39812.1"/>
    <property type="molecule type" value="Genomic_DNA"/>
</dbReference>
<dbReference type="GO" id="GO:0051231">
    <property type="term" value="P:spindle elongation"/>
    <property type="evidence" value="ECO:0007669"/>
    <property type="project" value="TreeGrafter"/>
</dbReference>
<feature type="binding site" evidence="13">
    <location>
        <begin position="91"/>
        <end position="98"/>
    </location>
    <ligand>
        <name>ATP</name>
        <dbReference type="ChEBI" id="CHEBI:30616"/>
    </ligand>
</feature>
<accession>A0A3M7SVT3</accession>
<dbReference type="GO" id="GO:0016787">
    <property type="term" value="F:hydrolase activity"/>
    <property type="evidence" value="ECO:0007669"/>
    <property type="project" value="UniProtKB-KW"/>
</dbReference>
<dbReference type="PANTHER" id="PTHR47970">
    <property type="entry name" value="KINESIN-LIKE PROTEIN KIF11"/>
    <property type="match status" value="1"/>
</dbReference>
<dbReference type="STRING" id="10195.A0A3M7SVT3"/>
<evidence type="ECO:0000256" key="3">
    <source>
        <dbReference type="ARBA" id="ARBA00022618"/>
    </source>
</evidence>
<dbReference type="GO" id="GO:0005876">
    <property type="term" value="C:spindle microtubule"/>
    <property type="evidence" value="ECO:0007669"/>
    <property type="project" value="TreeGrafter"/>
</dbReference>
<evidence type="ECO:0000256" key="15">
    <source>
        <dbReference type="SAM" id="Coils"/>
    </source>
</evidence>
<keyword evidence="4 14" id="KW-0493">Microtubule</keyword>
<evidence type="ECO:0000256" key="5">
    <source>
        <dbReference type="ARBA" id="ARBA00022741"/>
    </source>
</evidence>
<dbReference type="GO" id="GO:0051301">
    <property type="term" value="P:cell division"/>
    <property type="evidence" value="ECO:0007669"/>
    <property type="project" value="UniProtKB-KW"/>
</dbReference>
<dbReference type="GO" id="GO:0008574">
    <property type="term" value="F:plus-end-directed microtubule motor activity"/>
    <property type="evidence" value="ECO:0007669"/>
    <property type="project" value="TreeGrafter"/>
</dbReference>
<dbReference type="AlphaFoldDB" id="A0A3M7SVT3"/>
<dbReference type="InterPro" id="IPR027417">
    <property type="entry name" value="P-loop_NTPase"/>
</dbReference>
<dbReference type="OrthoDB" id="3176171at2759"/>
<keyword evidence="5 13" id="KW-0547">Nucleotide-binding</keyword>
<evidence type="ECO:0000256" key="14">
    <source>
        <dbReference type="RuleBase" id="RU000394"/>
    </source>
</evidence>
<dbReference type="FunFam" id="3.40.850.10:FF:000051">
    <property type="entry name" value="Kinesin-like protein bimC"/>
    <property type="match status" value="1"/>
</dbReference>
<evidence type="ECO:0000313" key="17">
    <source>
        <dbReference type="EMBL" id="RNA39812.1"/>
    </source>
</evidence>